<keyword evidence="10 11" id="KW-0472">Membrane</keyword>
<keyword evidence="8 11" id="KW-1133">Transmembrane helix</keyword>
<dbReference type="PANTHER" id="PTHR45436:SF5">
    <property type="entry name" value="SENSOR HISTIDINE KINASE TRCS"/>
    <property type="match status" value="1"/>
</dbReference>
<keyword evidence="7" id="KW-0418">Kinase</keyword>
<dbReference type="SUPFAM" id="SSF47384">
    <property type="entry name" value="Homodimeric domain of signal transducing histidine kinase"/>
    <property type="match status" value="1"/>
</dbReference>
<proteinExistence type="predicted"/>
<dbReference type="InterPro" id="IPR004358">
    <property type="entry name" value="Sig_transdc_His_kin-like_C"/>
</dbReference>
<accession>A0ABV6QF77</accession>
<keyword evidence="4" id="KW-0597">Phosphoprotein</keyword>
<dbReference type="PROSITE" id="PS50109">
    <property type="entry name" value="HIS_KIN"/>
    <property type="match status" value="1"/>
</dbReference>
<dbReference type="PRINTS" id="PR00344">
    <property type="entry name" value="BCTRLSENSOR"/>
</dbReference>
<dbReference type="InterPro" id="IPR036097">
    <property type="entry name" value="HisK_dim/P_sf"/>
</dbReference>
<dbReference type="SUPFAM" id="SSF55874">
    <property type="entry name" value="ATPase domain of HSP90 chaperone/DNA topoisomerase II/histidine kinase"/>
    <property type="match status" value="1"/>
</dbReference>
<dbReference type="Pfam" id="PF02518">
    <property type="entry name" value="HATPase_c"/>
    <property type="match status" value="1"/>
</dbReference>
<dbReference type="CDD" id="cd06225">
    <property type="entry name" value="HAMP"/>
    <property type="match status" value="1"/>
</dbReference>
<keyword evidence="6 11" id="KW-0812">Transmembrane</keyword>
<evidence type="ECO:0000256" key="2">
    <source>
        <dbReference type="ARBA" id="ARBA00004236"/>
    </source>
</evidence>
<sequence>MKAAAGQHQRRWRPGLRTRITVTFALLALTLSVLLSCFVWLMVSNYLISQRESTALRQTQVNILALERALQSRPGQTARVLGDLPHNPSTTILLYRFGDWYSSALEASPDRLPTELVDLVLDGTAATQRLIIDGDPYLAVGQPMGGDAYFELFSLAELDGDLRVLSLALPVGAAATTLVGAAAGRIATHRALAPLKSVNQAAAAIAQGDRSARLHANGDPDLTMLADSFNQTAAALERRVEADARFTADVAHELRTPLTTMLNSLELLLRQKRQLPARAHEPLELLETDLRRFERMVKDLLEMSRAEDGTDNVVLEPVTIGELVTRAADRAAGRPVTFVSPGAEELQLTVDKRRLEQVISNLVRNAESHGRGLVRVAVEPATDGVRIFVDDQGPGIEKERRERIFERFARGPGTETEGAGLGLAIVARHLSLHGGTVSVVDRPGGGARFVVDLRAAP</sequence>
<dbReference type="EMBL" id="JBHLTC010000005">
    <property type="protein sequence ID" value="MFC0623300.1"/>
    <property type="molecule type" value="Genomic_DNA"/>
</dbReference>
<gene>
    <name evidence="14" type="ORF">ACFFGN_04455</name>
</gene>
<dbReference type="Gene3D" id="6.10.340.10">
    <property type="match status" value="1"/>
</dbReference>
<dbReference type="InterPro" id="IPR003661">
    <property type="entry name" value="HisK_dim/P_dom"/>
</dbReference>
<dbReference type="Proteomes" id="UP001589890">
    <property type="component" value="Unassembled WGS sequence"/>
</dbReference>
<reference evidence="14 15" key="1">
    <citation type="submission" date="2024-09" db="EMBL/GenBank/DDBJ databases">
        <authorList>
            <person name="Sun Q."/>
            <person name="Mori K."/>
        </authorList>
    </citation>
    <scope>NUCLEOTIDE SEQUENCE [LARGE SCALE GENOMIC DNA]</scope>
    <source>
        <strain evidence="14 15">CGMCC 1.15906</strain>
    </source>
</reference>
<evidence type="ECO:0000256" key="3">
    <source>
        <dbReference type="ARBA" id="ARBA00012438"/>
    </source>
</evidence>
<evidence type="ECO:0000313" key="15">
    <source>
        <dbReference type="Proteomes" id="UP001589890"/>
    </source>
</evidence>
<evidence type="ECO:0000259" key="12">
    <source>
        <dbReference type="PROSITE" id="PS50109"/>
    </source>
</evidence>
<dbReference type="InterPro" id="IPR050428">
    <property type="entry name" value="TCS_sensor_his_kinase"/>
</dbReference>
<protein>
    <recommendedName>
        <fullName evidence="3">histidine kinase</fullName>
        <ecNumber evidence="3">2.7.13.3</ecNumber>
    </recommendedName>
</protein>
<keyword evidence="14" id="KW-0547">Nucleotide-binding</keyword>
<evidence type="ECO:0000256" key="7">
    <source>
        <dbReference type="ARBA" id="ARBA00022777"/>
    </source>
</evidence>
<organism evidence="14 15">
    <name type="scientific">Kribbella deserti</name>
    <dbReference type="NCBI Taxonomy" id="1926257"/>
    <lineage>
        <taxon>Bacteria</taxon>
        <taxon>Bacillati</taxon>
        <taxon>Actinomycetota</taxon>
        <taxon>Actinomycetes</taxon>
        <taxon>Propionibacteriales</taxon>
        <taxon>Kribbellaceae</taxon>
        <taxon>Kribbella</taxon>
    </lineage>
</organism>
<feature type="domain" description="HAMP" evidence="13">
    <location>
        <begin position="189"/>
        <end position="241"/>
    </location>
</feature>
<dbReference type="Pfam" id="PF00672">
    <property type="entry name" value="HAMP"/>
    <property type="match status" value="1"/>
</dbReference>
<name>A0ABV6QF77_9ACTN</name>
<dbReference type="SMART" id="SM00387">
    <property type="entry name" value="HATPase_c"/>
    <property type="match status" value="1"/>
</dbReference>
<dbReference type="InterPro" id="IPR005467">
    <property type="entry name" value="His_kinase_dom"/>
</dbReference>
<evidence type="ECO:0000256" key="5">
    <source>
        <dbReference type="ARBA" id="ARBA00022679"/>
    </source>
</evidence>
<evidence type="ECO:0000259" key="13">
    <source>
        <dbReference type="PROSITE" id="PS50885"/>
    </source>
</evidence>
<keyword evidence="5" id="KW-0808">Transferase</keyword>
<dbReference type="Pfam" id="PF00512">
    <property type="entry name" value="HisKA"/>
    <property type="match status" value="1"/>
</dbReference>
<dbReference type="EC" id="2.7.13.3" evidence="3"/>
<dbReference type="Gene3D" id="1.10.287.130">
    <property type="match status" value="1"/>
</dbReference>
<evidence type="ECO:0000256" key="4">
    <source>
        <dbReference type="ARBA" id="ARBA00022553"/>
    </source>
</evidence>
<evidence type="ECO:0000256" key="8">
    <source>
        <dbReference type="ARBA" id="ARBA00022989"/>
    </source>
</evidence>
<keyword evidence="14" id="KW-0067">ATP-binding</keyword>
<keyword evidence="9" id="KW-0902">Two-component regulatory system</keyword>
<evidence type="ECO:0000256" key="11">
    <source>
        <dbReference type="SAM" id="Phobius"/>
    </source>
</evidence>
<keyword evidence="15" id="KW-1185">Reference proteome</keyword>
<dbReference type="InterPro" id="IPR003660">
    <property type="entry name" value="HAMP_dom"/>
</dbReference>
<feature type="transmembrane region" description="Helical" evidence="11">
    <location>
        <begin position="20"/>
        <end position="43"/>
    </location>
</feature>
<evidence type="ECO:0000256" key="1">
    <source>
        <dbReference type="ARBA" id="ARBA00000085"/>
    </source>
</evidence>
<dbReference type="SUPFAM" id="SSF158472">
    <property type="entry name" value="HAMP domain-like"/>
    <property type="match status" value="1"/>
</dbReference>
<dbReference type="SMART" id="SM00304">
    <property type="entry name" value="HAMP"/>
    <property type="match status" value="1"/>
</dbReference>
<evidence type="ECO:0000256" key="6">
    <source>
        <dbReference type="ARBA" id="ARBA00022692"/>
    </source>
</evidence>
<dbReference type="GO" id="GO:0005524">
    <property type="term" value="F:ATP binding"/>
    <property type="evidence" value="ECO:0007669"/>
    <property type="project" value="UniProtKB-KW"/>
</dbReference>
<dbReference type="SMART" id="SM00388">
    <property type="entry name" value="HisKA"/>
    <property type="match status" value="1"/>
</dbReference>
<dbReference type="PROSITE" id="PS50885">
    <property type="entry name" value="HAMP"/>
    <property type="match status" value="1"/>
</dbReference>
<comment type="caution">
    <text evidence="14">The sequence shown here is derived from an EMBL/GenBank/DDBJ whole genome shotgun (WGS) entry which is preliminary data.</text>
</comment>
<dbReference type="CDD" id="cd00075">
    <property type="entry name" value="HATPase"/>
    <property type="match status" value="1"/>
</dbReference>
<dbReference type="Gene3D" id="3.30.565.10">
    <property type="entry name" value="Histidine kinase-like ATPase, C-terminal domain"/>
    <property type="match status" value="1"/>
</dbReference>
<dbReference type="PANTHER" id="PTHR45436">
    <property type="entry name" value="SENSOR HISTIDINE KINASE YKOH"/>
    <property type="match status" value="1"/>
</dbReference>
<dbReference type="InterPro" id="IPR003594">
    <property type="entry name" value="HATPase_dom"/>
</dbReference>
<dbReference type="CDD" id="cd00082">
    <property type="entry name" value="HisKA"/>
    <property type="match status" value="1"/>
</dbReference>
<comment type="catalytic activity">
    <reaction evidence="1">
        <text>ATP + protein L-histidine = ADP + protein N-phospho-L-histidine.</text>
        <dbReference type="EC" id="2.7.13.3"/>
    </reaction>
</comment>
<evidence type="ECO:0000313" key="14">
    <source>
        <dbReference type="EMBL" id="MFC0623300.1"/>
    </source>
</evidence>
<evidence type="ECO:0000256" key="10">
    <source>
        <dbReference type="ARBA" id="ARBA00023136"/>
    </source>
</evidence>
<dbReference type="InterPro" id="IPR036890">
    <property type="entry name" value="HATPase_C_sf"/>
</dbReference>
<dbReference type="RefSeq" id="WP_380044001.1">
    <property type="nucleotide sequence ID" value="NZ_JBHLTC010000005.1"/>
</dbReference>
<comment type="subcellular location">
    <subcellularLocation>
        <location evidence="2">Cell membrane</location>
    </subcellularLocation>
</comment>
<evidence type="ECO:0000256" key="9">
    <source>
        <dbReference type="ARBA" id="ARBA00023012"/>
    </source>
</evidence>
<feature type="domain" description="Histidine kinase" evidence="12">
    <location>
        <begin position="249"/>
        <end position="457"/>
    </location>
</feature>